<feature type="compositionally biased region" description="Low complexity" evidence="1">
    <location>
        <begin position="82"/>
        <end position="91"/>
    </location>
</feature>
<dbReference type="EMBL" id="BNDY01000017">
    <property type="protein sequence ID" value="GHI40198.1"/>
    <property type="molecule type" value="Genomic_DNA"/>
</dbReference>
<organism evidence="2 3">
    <name type="scientific">Streptomyces violascens</name>
    <dbReference type="NCBI Taxonomy" id="67381"/>
    <lineage>
        <taxon>Bacteria</taxon>
        <taxon>Bacillati</taxon>
        <taxon>Actinomycetota</taxon>
        <taxon>Actinomycetes</taxon>
        <taxon>Kitasatosporales</taxon>
        <taxon>Streptomycetaceae</taxon>
        <taxon>Streptomyces</taxon>
    </lineage>
</organism>
<feature type="region of interest" description="Disordered" evidence="1">
    <location>
        <begin position="78"/>
        <end position="103"/>
    </location>
</feature>
<keyword evidence="3" id="KW-1185">Reference proteome</keyword>
<feature type="compositionally biased region" description="Polar residues" evidence="1">
    <location>
        <begin position="93"/>
        <end position="103"/>
    </location>
</feature>
<evidence type="ECO:0000313" key="2">
    <source>
        <dbReference type="EMBL" id="GHI40198.1"/>
    </source>
</evidence>
<evidence type="ECO:0000256" key="1">
    <source>
        <dbReference type="SAM" id="MobiDB-lite"/>
    </source>
</evidence>
<protein>
    <submittedName>
        <fullName evidence="2">Uncharacterized protein</fullName>
    </submittedName>
</protein>
<gene>
    <name evidence="2" type="ORF">Sviol_46060</name>
</gene>
<comment type="caution">
    <text evidence="2">The sequence shown here is derived from an EMBL/GenBank/DDBJ whole genome shotgun (WGS) entry which is preliminary data.</text>
</comment>
<dbReference type="Proteomes" id="UP001050808">
    <property type="component" value="Unassembled WGS sequence"/>
</dbReference>
<reference evidence="2" key="1">
    <citation type="submission" date="2024-05" db="EMBL/GenBank/DDBJ databases">
        <title>Whole genome shotgun sequence of Streptomyces violascens NBRC 12920.</title>
        <authorList>
            <person name="Komaki H."/>
            <person name="Tamura T."/>
        </authorList>
    </citation>
    <scope>NUCLEOTIDE SEQUENCE</scope>
    <source>
        <strain evidence="2">NBRC 12920</strain>
    </source>
</reference>
<proteinExistence type="predicted"/>
<evidence type="ECO:0000313" key="3">
    <source>
        <dbReference type="Proteomes" id="UP001050808"/>
    </source>
</evidence>
<sequence>MSEAELGEDAGTGAGEIPSQSLPRLAAMALAGAGADFLTQLLDDPERAIDRRRALAAIGEFGDGCAFRRGSKVAGGSGVGLLGPPRLVPGGQRISNTSKYGRS</sequence>
<accession>A0ABQ3QSF5</accession>
<name>A0ABQ3QSF5_9ACTN</name>